<keyword evidence="13" id="KW-1185">Reference proteome</keyword>
<evidence type="ECO:0000256" key="8">
    <source>
        <dbReference type="ARBA" id="ARBA00024411"/>
    </source>
</evidence>
<evidence type="ECO:0000256" key="4">
    <source>
        <dbReference type="ARBA" id="ARBA00022695"/>
    </source>
</evidence>
<dbReference type="GO" id="GO:0045004">
    <property type="term" value="P:DNA replication proofreading"/>
    <property type="evidence" value="ECO:0007669"/>
    <property type="project" value="TreeGrafter"/>
</dbReference>
<dbReference type="GO" id="GO:0006287">
    <property type="term" value="P:base-excision repair, gap-filling"/>
    <property type="evidence" value="ECO:0007669"/>
    <property type="project" value="TreeGrafter"/>
</dbReference>
<comment type="caution">
    <text evidence="12">The sequence shown here is derived from an EMBL/GenBank/DDBJ whole genome shotgun (WGS) entry which is preliminary data.</text>
</comment>
<dbReference type="PANTHER" id="PTHR10322">
    <property type="entry name" value="DNA POLYMERASE CATALYTIC SUBUNIT"/>
    <property type="match status" value="1"/>
</dbReference>
<gene>
    <name evidence="12" type="ORF">B0H17DRAFT_1177790</name>
</gene>
<dbReference type="GO" id="GO:0043625">
    <property type="term" value="C:delta DNA polymerase complex"/>
    <property type="evidence" value="ECO:0007669"/>
    <property type="project" value="TreeGrafter"/>
</dbReference>
<dbReference type="AlphaFoldDB" id="A0AAD7GIM5"/>
<keyword evidence="6" id="KW-0239">DNA-directed DNA polymerase</keyword>
<feature type="compositionally biased region" description="Low complexity" evidence="10">
    <location>
        <begin position="37"/>
        <end position="50"/>
    </location>
</feature>
<dbReference type="FunFam" id="3.30.420.10:FF:000004">
    <property type="entry name" value="DNA polymerase"/>
    <property type="match status" value="1"/>
</dbReference>
<evidence type="ECO:0000256" key="3">
    <source>
        <dbReference type="ARBA" id="ARBA00022679"/>
    </source>
</evidence>
<dbReference type="GO" id="GO:0006297">
    <property type="term" value="P:nucleotide-excision repair, DNA gap filling"/>
    <property type="evidence" value="ECO:0007669"/>
    <property type="project" value="TreeGrafter"/>
</dbReference>
<evidence type="ECO:0000313" key="12">
    <source>
        <dbReference type="EMBL" id="KAJ7696691.1"/>
    </source>
</evidence>
<comment type="catalytic activity">
    <reaction evidence="9">
        <text>DNA(n) + a 2'-deoxyribonucleoside 5'-triphosphate = DNA(n+1) + diphosphate</text>
        <dbReference type="Rhea" id="RHEA:22508"/>
        <dbReference type="Rhea" id="RHEA-COMP:17339"/>
        <dbReference type="Rhea" id="RHEA-COMP:17340"/>
        <dbReference type="ChEBI" id="CHEBI:33019"/>
        <dbReference type="ChEBI" id="CHEBI:61560"/>
        <dbReference type="ChEBI" id="CHEBI:173112"/>
        <dbReference type="EC" id="2.7.7.7"/>
    </reaction>
</comment>
<dbReference type="GO" id="GO:0000166">
    <property type="term" value="F:nucleotide binding"/>
    <property type="evidence" value="ECO:0007669"/>
    <property type="project" value="InterPro"/>
</dbReference>
<evidence type="ECO:0000256" key="10">
    <source>
        <dbReference type="SAM" id="MobiDB-lite"/>
    </source>
</evidence>
<protein>
    <recommendedName>
        <fullName evidence="8">DNA polymerase delta catalytic subunit</fullName>
        <ecNumber evidence="2">2.7.7.7</ecNumber>
    </recommendedName>
</protein>
<dbReference type="EC" id="2.7.7.7" evidence="2"/>
<dbReference type="Gene3D" id="2.40.50.730">
    <property type="match status" value="1"/>
</dbReference>
<keyword evidence="7" id="KW-0238">DNA-binding</keyword>
<dbReference type="GO" id="GO:0003677">
    <property type="term" value="F:DNA binding"/>
    <property type="evidence" value="ECO:0007669"/>
    <property type="project" value="UniProtKB-KW"/>
</dbReference>
<evidence type="ECO:0000313" key="13">
    <source>
        <dbReference type="Proteomes" id="UP001221757"/>
    </source>
</evidence>
<dbReference type="PANTHER" id="PTHR10322:SF23">
    <property type="entry name" value="DNA POLYMERASE DELTA CATALYTIC SUBUNIT"/>
    <property type="match status" value="1"/>
</dbReference>
<dbReference type="SMART" id="SM00486">
    <property type="entry name" value="POLBc"/>
    <property type="match status" value="1"/>
</dbReference>
<dbReference type="EMBL" id="JARKIE010000033">
    <property type="protein sequence ID" value="KAJ7696691.1"/>
    <property type="molecule type" value="Genomic_DNA"/>
</dbReference>
<evidence type="ECO:0000256" key="5">
    <source>
        <dbReference type="ARBA" id="ARBA00022705"/>
    </source>
</evidence>
<keyword evidence="5" id="KW-0235">DNA replication</keyword>
<proteinExistence type="inferred from homology"/>
<feature type="region of interest" description="Disordered" evidence="10">
    <location>
        <begin position="32"/>
        <end position="82"/>
    </location>
</feature>
<keyword evidence="4" id="KW-0548">Nucleotidyltransferase</keyword>
<dbReference type="InterPro" id="IPR006133">
    <property type="entry name" value="DNA-dir_DNA_pol_B_exonuc"/>
</dbReference>
<comment type="similarity">
    <text evidence="1">Belongs to the DNA polymerase type-B family.</text>
</comment>
<evidence type="ECO:0000256" key="9">
    <source>
        <dbReference type="ARBA" id="ARBA00049244"/>
    </source>
</evidence>
<dbReference type="InterPro" id="IPR006172">
    <property type="entry name" value="DNA-dir_DNA_pol_B"/>
</dbReference>
<name>A0AAD7GIM5_MYCRO</name>
<evidence type="ECO:0000256" key="7">
    <source>
        <dbReference type="ARBA" id="ARBA00023125"/>
    </source>
</evidence>
<feature type="compositionally biased region" description="Polar residues" evidence="10">
    <location>
        <begin position="103"/>
        <end position="112"/>
    </location>
</feature>
<dbReference type="Proteomes" id="UP001221757">
    <property type="component" value="Unassembled WGS sequence"/>
</dbReference>
<sequence length="513" mass="56107">MLRALIAPSRGLIPTLTRLWAPVAHVLRVSPSRVQHPRSLSSGSPLSPELTRLVDPGPGEQKDVDPATGTTKDVDPGTGIPQAISAESSFADVLKDMMDSEGVPQSSESWTRPSPPPHSETEDFVFFQTEIRESVNAGQLSMFGVTKIPSMAWIKIPATKYTHISDRDKVSHCQLELAVRCPDVEVHLEPAAAPLRVLSFDVECLGREGIFPEPETDSVIQISNMVSVSGTTAPPFVRNIFTLGTCSPIAGASVLSYNEEADLLQSWSDFVRQVDPDLVIGFNNTGFDLPYLLARAKTLQVPAFSHLGRFKGIESVRARTVQYTTARGDVRTWEDIPLAGRLQLDLMHYARCEMGAKYLSLKAVSKRFLGDRKEDVHFTAIAKLQARSADTRRQLAVYCLKDAYLPQRLLEVLGCVDRYMAVAHEKRTPFNSIVADHDAAAAAPSNSSTGVFYIQAGGPSRRGVEYNPIETRPVLISSLRATVDVDGGLGGQTRRTKHRAEGAGRTSLHVQRA</sequence>
<dbReference type="GO" id="GO:0008296">
    <property type="term" value="F:3'-5'-DNA exonuclease activity"/>
    <property type="evidence" value="ECO:0007669"/>
    <property type="project" value="TreeGrafter"/>
</dbReference>
<dbReference type="InterPro" id="IPR050240">
    <property type="entry name" value="DNA_pol_type-B"/>
</dbReference>
<feature type="region of interest" description="Disordered" evidence="10">
    <location>
        <begin position="100"/>
        <end position="120"/>
    </location>
</feature>
<accession>A0AAD7GIM5</accession>
<dbReference type="InterPro" id="IPR036397">
    <property type="entry name" value="RNaseH_sf"/>
</dbReference>
<organism evidence="12 13">
    <name type="scientific">Mycena rosella</name>
    <name type="common">Pink bonnet</name>
    <name type="synonym">Agaricus rosellus</name>
    <dbReference type="NCBI Taxonomy" id="1033263"/>
    <lineage>
        <taxon>Eukaryota</taxon>
        <taxon>Fungi</taxon>
        <taxon>Dikarya</taxon>
        <taxon>Basidiomycota</taxon>
        <taxon>Agaricomycotina</taxon>
        <taxon>Agaricomycetes</taxon>
        <taxon>Agaricomycetidae</taxon>
        <taxon>Agaricales</taxon>
        <taxon>Marasmiineae</taxon>
        <taxon>Mycenaceae</taxon>
        <taxon>Mycena</taxon>
    </lineage>
</organism>
<dbReference type="GO" id="GO:0003887">
    <property type="term" value="F:DNA-directed DNA polymerase activity"/>
    <property type="evidence" value="ECO:0007669"/>
    <property type="project" value="UniProtKB-KW"/>
</dbReference>
<evidence type="ECO:0000256" key="2">
    <source>
        <dbReference type="ARBA" id="ARBA00012417"/>
    </source>
</evidence>
<dbReference type="Pfam" id="PF03104">
    <property type="entry name" value="DNA_pol_B_exo1"/>
    <property type="match status" value="1"/>
</dbReference>
<keyword evidence="3" id="KW-0808">Transferase</keyword>
<dbReference type="Gene3D" id="3.30.420.10">
    <property type="entry name" value="Ribonuclease H-like superfamily/Ribonuclease H"/>
    <property type="match status" value="1"/>
</dbReference>
<evidence type="ECO:0000256" key="1">
    <source>
        <dbReference type="ARBA" id="ARBA00005755"/>
    </source>
</evidence>
<reference evidence="12" key="1">
    <citation type="submission" date="2023-03" db="EMBL/GenBank/DDBJ databases">
        <title>Massive genome expansion in bonnet fungi (Mycena s.s.) driven by repeated elements and novel gene families across ecological guilds.</title>
        <authorList>
            <consortium name="Lawrence Berkeley National Laboratory"/>
            <person name="Harder C.B."/>
            <person name="Miyauchi S."/>
            <person name="Viragh M."/>
            <person name="Kuo A."/>
            <person name="Thoen E."/>
            <person name="Andreopoulos B."/>
            <person name="Lu D."/>
            <person name="Skrede I."/>
            <person name="Drula E."/>
            <person name="Henrissat B."/>
            <person name="Morin E."/>
            <person name="Kohler A."/>
            <person name="Barry K."/>
            <person name="LaButti K."/>
            <person name="Morin E."/>
            <person name="Salamov A."/>
            <person name="Lipzen A."/>
            <person name="Mereny Z."/>
            <person name="Hegedus B."/>
            <person name="Baldrian P."/>
            <person name="Stursova M."/>
            <person name="Weitz H."/>
            <person name="Taylor A."/>
            <person name="Grigoriev I.V."/>
            <person name="Nagy L.G."/>
            <person name="Martin F."/>
            <person name="Kauserud H."/>
        </authorList>
    </citation>
    <scope>NUCLEOTIDE SEQUENCE</scope>
    <source>
        <strain evidence="12">CBHHK067</strain>
    </source>
</reference>
<dbReference type="InterPro" id="IPR012337">
    <property type="entry name" value="RNaseH-like_sf"/>
</dbReference>
<feature type="region of interest" description="Disordered" evidence="10">
    <location>
        <begin position="487"/>
        <end position="513"/>
    </location>
</feature>
<evidence type="ECO:0000259" key="11">
    <source>
        <dbReference type="Pfam" id="PF03104"/>
    </source>
</evidence>
<feature type="domain" description="DNA-directed DNA polymerase family B exonuclease" evidence="11">
    <location>
        <begin position="147"/>
        <end position="364"/>
    </location>
</feature>
<dbReference type="SUPFAM" id="SSF53098">
    <property type="entry name" value="Ribonuclease H-like"/>
    <property type="match status" value="1"/>
</dbReference>
<evidence type="ECO:0000256" key="6">
    <source>
        <dbReference type="ARBA" id="ARBA00022932"/>
    </source>
</evidence>